<name>G7KQ91_MEDTR</name>
<reference evidence="2 6" key="2">
    <citation type="journal article" date="2014" name="BMC Genomics">
        <title>An improved genome release (version Mt4.0) for the model legume Medicago truncatula.</title>
        <authorList>
            <person name="Tang H."/>
            <person name="Krishnakumar V."/>
            <person name="Bidwell S."/>
            <person name="Rosen B."/>
            <person name="Chan A."/>
            <person name="Zhou S."/>
            <person name="Gentzbittel L."/>
            <person name="Childs K.L."/>
            <person name="Yandell M."/>
            <person name="Gundlach H."/>
            <person name="Mayer K.F."/>
            <person name="Schwartz D.C."/>
            <person name="Town C.D."/>
        </authorList>
    </citation>
    <scope>GENOME REANNOTATION</scope>
    <source>
        <strain evidence="5 6">cv. Jemalong A17</strain>
    </source>
</reference>
<proteinExistence type="predicted"/>
<dbReference type="InterPro" id="IPR006527">
    <property type="entry name" value="F-box-assoc_dom_typ1"/>
</dbReference>
<dbReference type="Pfam" id="PF07734">
    <property type="entry name" value="FBA_1"/>
    <property type="match status" value="1"/>
</dbReference>
<dbReference type="Gramene" id="rna36963">
    <property type="protein sequence ID" value="RHN52303.1"/>
    <property type="gene ID" value="gene36963"/>
</dbReference>
<dbReference type="EMBL" id="CM001222">
    <property type="protein sequence ID" value="AES76071.1"/>
    <property type="molecule type" value="Genomic_DNA"/>
</dbReference>
<evidence type="ECO:0000313" key="4">
    <source>
        <dbReference type="EMBL" id="RHN52303.1"/>
    </source>
</evidence>
<dbReference type="EnsemblPlants" id="AES76071">
    <property type="protein sequence ID" value="AES76071"/>
    <property type="gene ID" value="MTR_6g070880"/>
</dbReference>
<dbReference type="SUPFAM" id="SSF81383">
    <property type="entry name" value="F-box domain"/>
    <property type="match status" value="1"/>
</dbReference>
<dbReference type="Proteomes" id="UP000265566">
    <property type="component" value="Chromosome 6"/>
</dbReference>
<dbReference type="Proteomes" id="UP000002051">
    <property type="component" value="Chromosome 6"/>
</dbReference>
<sequence length="263" mass="30779">MNTTHDRSSSHLESMEKKRYVGSEDGKVNTYISDDIAVSILSKLPLKSFKRFQCIRKSWSLLFENHHFKNMFRTNFFSNSHCCSYYDGASLLLKVIEHNKEALYSFSGERFKNKIKLEFTNPFLENDSIHVFGFGSINGTFCLHEYQEGDYEKITLWNPATETFNLLPPGEIESAITDEAKALVEVWFYSCLHGFGYDHVISDYKVIRDVQVLIQPSFQYSDDLEEITTLGWLEEINAWEIYSLRSNSWRKLDIEMPSSWELY</sequence>
<dbReference type="InterPro" id="IPR050796">
    <property type="entry name" value="SCF_F-box_component"/>
</dbReference>
<evidence type="ECO:0000313" key="5">
    <source>
        <dbReference type="EnsemblPlants" id="AES76071"/>
    </source>
</evidence>
<gene>
    <name evidence="5" type="primary">11414641</name>
    <name evidence="2" type="ordered locus">MTR_6g070880</name>
    <name evidence="3" type="ordered locus">MTR_6g071420</name>
    <name evidence="4" type="ORF">MtrunA17_Chr6g0479061</name>
</gene>
<feature type="domain" description="F-box associated beta-propeller type 1" evidence="1">
    <location>
        <begin position="116"/>
        <end position="262"/>
    </location>
</feature>
<reference evidence="4" key="4">
    <citation type="journal article" date="2018" name="Nat. Plants">
        <title>Whole-genome landscape of Medicago truncatula symbiotic genes.</title>
        <authorList>
            <person name="Pecrix Y."/>
            <person name="Gamas P."/>
            <person name="Carrere S."/>
        </authorList>
    </citation>
    <scope>NUCLEOTIDE SEQUENCE</scope>
    <source>
        <tissue evidence="4">Leaves</tissue>
    </source>
</reference>
<dbReference type="EnsemblPlants" id="AES76111">
    <property type="protein sequence ID" value="AES76111"/>
    <property type="gene ID" value="MTR_6g071420"/>
</dbReference>
<dbReference type="KEGG" id="mtr:11414641"/>
<dbReference type="PaxDb" id="3880-AES76071"/>
<reference evidence="2 6" key="1">
    <citation type="journal article" date="2011" name="Nature">
        <title>The Medicago genome provides insight into the evolution of rhizobial symbioses.</title>
        <authorList>
            <person name="Young N.D."/>
            <person name="Debelle F."/>
            <person name="Oldroyd G.E."/>
            <person name="Geurts R."/>
            <person name="Cannon S.B."/>
            <person name="Udvardi M.K."/>
            <person name="Benedito V.A."/>
            <person name="Mayer K.F."/>
            <person name="Gouzy J."/>
            <person name="Schoof H."/>
            <person name="Van de Peer Y."/>
            <person name="Proost S."/>
            <person name="Cook D.R."/>
            <person name="Meyers B.C."/>
            <person name="Spannagl M."/>
            <person name="Cheung F."/>
            <person name="De Mita S."/>
            <person name="Krishnakumar V."/>
            <person name="Gundlach H."/>
            <person name="Zhou S."/>
            <person name="Mudge J."/>
            <person name="Bharti A.K."/>
            <person name="Murray J.D."/>
            <person name="Naoumkina M.A."/>
            <person name="Rosen B."/>
            <person name="Silverstein K.A."/>
            <person name="Tang H."/>
            <person name="Rombauts S."/>
            <person name="Zhao P.X."/>
            <person name="Zhou P."/>
            <person name="Barbe V."/>
            <person name="Bardou P."/>
            <person name="Bechner M."/>
            <person name="Bellec A."/>
            <person name="Berger A."/>
            <person name="Berges H."/>
            <person name="Bidwell S."/>
            <person name="Bisseling T."/>
            <person name="Choisne N."/>
            <person name="Couloux A."/>
            <person name="Denny R."/>
            <person name="Deshpande S."/>
            <person name="Dai X."/>
            <person name="Doyle J.J."/>
            <person name="Dudez A.M."/>
            <person name="Farmer A.D."/>
            <person name="Fouteau S."/>
            <person name="Franken C."/>
            <person name="Gibelin C."/>
            <person name="Gish J."/>
            <person name="Goldstein S."/>
            <person name="Gonzalez A.J."/>
            <person name="Green P.J."/>
            <person name="Hallab A."/>
            <person name="Hartog M."/>
            <person name="Hua A."/>
            <person name="Humphray S.J."/>
            <person name="Jeong D.H."/>
            <person name="Jing Y."/>
            <person name="Jocker A."/>
            <person name="Kenton S.M."/>
            <person name="Kim D.J."/>
            <person name="Klee K."/>
            <person name="Lai H."/>
            <person name="Lang C."/>
            <person name="Lin S."/>
            <person name="Macmil S.L."/>
            <person name="Magdelenat G."/>
            <person name="Matthews L."/>
            <person name="McCorrison J."/>
            <person name="Monaghan E.L."/>
            <person name="Mun J.H."/>
            <person name="Najar F.Z."/>
            <person name="Nicholson C."/>
            <person name="Noirot C."/>
            <person name="O'Bleness M."/>
            <person name="Paule C.R."/>
            <person name="Poulain J."/>
            <person name="Prion F."/>
            <person name="Qin B."/>
            <person name="Qu C."/>
            <person name="Retzel E.F."/>
            <person name="Riddle C."/>
            <person name="Sallet E."/>
            <person name="Samain S."/>
            <person name="Samson N."/>
            <person name="Sanders I."/>
            <person name="Saurat O."/>
            <person name="Scarpelli C."/>
            <person name="Schiex T."/>
            <person name="Segurens B."/>
            <person name="Severin A.J."/>
            <person name="Sherrier D.J."/>
            <person name="Shi R."/>
            <person name="Sims S."/>
            <person name="Singer S.R."/>
            <person name="Sinharoy S."/>
            <person name="Sterck L."/>
            <person name="Viollet A."/>
            <person name="Wang B.B."/>
            <person name="Wang K."/>
            <person name="Wang M."/>
            <person name="Wang X."/>
            <person name="Warfsmann J."/>
            <person name="Weissenbach J."/>
            <person name="White D.D."/>
            <person name="White J.D."/>
            <person name="Wiley G.B."/>
            <person name="Wincker P."/>
            <person name="Xing Y."/>
            <person name="Yang L."/>
            <person name="Yao Z."/>
            <person name="Ying F."/>
            <person name="Zhai J."/>
            <person name="Zhou L."/>
            <person name="Zuber A."/>
            <person name="Denarie J."/>
            <person name="Dixon R.A."/>
            <person name="May G.D."/>
            <person name="Schwartz D.C."/>
            <person name="Rogers J."/>
            <person name="Quetier F."/>
            <person name="Town C.D."/>
            <person name="Roe B.A."/>
        </authorList>
    </citation>
    <scope>NUCLEOTIDE SEQUENCE [LARGE SCALE GENOMIC DNA]</scope>
    <source>
        <strain evidence="2">A17</strain>
        <strain evidence="5 6">cv. Jemalong A17</strain>
    </source>
</reference>
<accession>G7KQD1</accession>
<dbReference type="HOGENOM" id="CLU_027176_5_2_1"/>
<dbReference type="PANTHER" id="PTHR31672">
    <property type="entry name" value="BNACNNG10540D PROTEIN"/>
    <property type="match status" value="1"/>
</dbReference>
<accession>G7KQ91</accession>
<evidence type="ECO:0000313" key="2">
    <source>
        <dbReference type="EMBL" id="AES76071.1"/>
    </source>
</evidence>
<protein>
    <submittedName>
        <fullName evidence="2">F-box protein, putative</fullName>
    </submittedName>
    <submittedName>
        <fullName evidence="4">Putative F-box domain-containing protein</fullName>
    </submittedName>
</protein>
<dbReference type="OrthoDB" id="1430190at2759"/>
<reference evidence="5" key="3">
    <citation type="submission" date="2015-04" db="UniProtKB">
        <authorList>
            <consortium name="EnsemblPlants"/>
        </authorList>
    </citation>
    <scope>IDENTIFICATION</scope>
    <source>
        <strain evidence="5">cv. Jemalong A17</strain>
    </source>
</reference>
<dbReference type="EMBL" id="PSQE01000006">
    <property type="protein sequence ID" value="RHN52303.1"/>
    <property type="molecule type" value="Genomic_DNA"/>
</dbReference>
<evidence type="ECO:0000313" key="3">
    <source>
        <dbReference type="EMBL" id="AES76111.2"/>
    </source>
</evidence>
<dbReference type="AlphaFoldDB" id="G7KQ91"/>
<dbReference type="EMBL" id="CM001222">
    <property type="protein sequence ID" value="AES76111.2"/>
    <property type="molecule type" value="Genomic_DNA"/>
</dbReference>
<dbReference type="PANTHER" id="PTHR31672:SF13">
    <property type="entry name" value="F-BOX PROTEIN CPR30-LIKE"/>
    <property type="match status" value="1"/>
</dbReference>
<dbReference type="InterPro" id="IPR036047">
    <property type="entry name" value="F-box-like_dom_sf"/>
</dbReference>
<keyword evidence="6" id="KW-1185">Reference proteome</keyword>
<evidence type="ECO:0000259" key="1">
    <source>
        <dbReference type="Pfam" id="PF07734"/>
    </source>
</evidence>
<evidence type="ECO:0000313" key="6">
    <source>
        <dbReference type="Proteomes" id="UP000002051"/>
    </source>
</evidence>
<accession>A0A0C3VXL3</accession>
<organism evidence="2 6">
    <name type="scientific">Medicago truncatula</name>
    <name type="common">Barrel medic</name>
    <name type="synonym">Medicago tribuloides</name>
    <dbReference type="NCBI Taxonomy" id="3880"/>
    <lineage>
        <taxon>Eukaryota</taxon>
        <taxon>Viridiplantae</taxon>
        <taxon>Streptophyta</taxon>
        <taxon>Embryophyta</taxon>
        <taxon>Tracheophyta</taxon>
        <taxon>Spermatophyta</taxon>
        <taxon>Magnoliopsida</taxon>
        <taxon>eudicotyledons</taxon>
        <taxon>Gunneridae</taxon>
        <taxon>Pentapetalae</taxon>
        <taxon>rosids</taxon>
        <taxon>fabids</taxon>
        <taxon>Fabales</taxon>
        <taxon>Fabaceae</taxon>
        <taxon>Papilionoideae</taxon>
        <taxon>50 kb inversion clade</taxon>
        <taxon>NPAAA clade</taxon>
        <taxon>Hologalegina</taxon>
        <taxon>IRL clade</taxon>
        <taxon>Trifolieae</taxon>
        <taxon>Medicago</taxon>
    </lineage>
</organism>